<reference evidence="1 2" key="1">
    <citation type="submission" date="2015-10" db="EMBL/GenBank/DDBJ databases">
        <authorList>
            <person name="Gilbert D.G."/>
        </authorList>
    </citation>
    <scope>NUCLEOTIDE SEQUENCE [LARGE SCALE GENOMIC DNA]</scope>
    <source>
        <strain evidence="1 2">NRRL B-16712</strain>
    </source>
</reference>
<dbReference type="Proteomes" id="UP000053244">
    <property type="component" value="Unassembled WGS sequence"/>
</dbReference>
<dbReference type="InterPro" id="IPR036388">
    <property type="entry name" value="WH-like_DNA-bd_sf"/>
</dbReference>
<proteinExistence type="predicted"/>
<accession>A0A101JPX6</accession>
<sequence length="136" mass="14352">MRRLDQLIEERFDATLGARGVTRRQWQLLRTLEAGPGSSATLTASLAPFLAPGEPVETHLSPLLGGGYVEDRAGVYTVTAAGRDLLADLGAAVRGIRDVSTAGITADDYTRTLDTLAAMIANLEPALGTDVVTSDR</sequence>
<evidence type="ECO:0000313" key="1">
    <source>
        <dbReference type="EMBL" id="KUL30799.1"/>
    </source>
</evidence>
<dbReference type="EMBL" id="LLZH01000234">
    <property type="protein sequence ID" value="KUL30799.1"/>
    <property type="molecule type" value="Genomic_DNA"/>
</dbReference>
<protein>
    <recommendedName>
        <fullName evidence="3">HTH marR-type domain-containing protein</fullName>
    </recommendedName>
</protein>
<dbReference type="Gene3D" id="1.10.10.10">
    <property type="entry name" value="Winged helix-like DNA-binding domain superfamily/Winged helix DNA-binding domain"/>
    <property type="match status" value="1"/>
</dbReference>
<gene>
    <name evidence="1" type="ORF">ADL15_22795</name>
</gene>
<dbReference type="AlphaFoldDB" id="A0A101JPX6"/>
<comment type="caution">
    <text evidence="1">The sequence shown here is derived from an EMBL/GenBank/DDBJ whole genome shotgun (WGS) entry which is preliminary data.</text>
</comment>
<keyword evidence="2" id="KW-1185">Reference proteome</keyword>
<name>A0A101JPX6_9ACTN</name>
<evidence type="ECO:0008006" key="3">
    <source>
        <dbReference type="Google" id="ProtNLM"/>
    </source>
</evidence>
<dbReference type="SUPFAM" id="SSF46785">
    <property type="entry name" value="Winged helix' DNA-binding domain"/>
    <property type="match status" value="1"/>
</dbReference>
<dbReference type="InterPro" id="IPR036390">
    <property type="entry name" value="WH_DNA-bd_sf"/>
</dbReference>
<evidence type="ECO:0000313" key="2">
    <source>
        <dbReference type="Proteomes" id="UP000053244"/>
    </source>
</evidence>
<organism evidence="1 2">
    <name type="scientific">Actinoplanes awajinensis subsp. mycoplanecinus</name>
    <dbReference type="NCBI Taxonomy" id="135947"/>
    <lineage>
        <taxon>Bacteria</taxon>
        <taxon>Bacillati</taxon>
        <taxon>Actinomycetota</taxon>
        <taxon>Actinomycetes</taxon>
        <taxon>Micromonosporales</taxon>
        <taxon>Micromonosporaceae</taxon>
        <taxon>Actinoplanes</taxon>
    </lineage>
</organism>